<protein>
    <submittedName>
        <fullName evidence="6">Distinct helicase family with a unique C-terminal domain including a metal-binding cysteine cluster</fullName>
    </submittedName>
</protein>
<dbReference type="InterPro" id="IPR014001">
    <property type="entry name" value="Helicase_ATP-bd"/>
</dbReference>
<dbReference type="PANTHER" id="PTHR47957:SF3">
    <property type="entry name" value="ATP-DEPENDENT HELICASE HRQ1"/>
    <property type="match status" value="1"/>
</dbReference>
<dbReference type="SUPFAM" id="SSF52540">
    <property type="entry name" value="P-loop containing nucleoside triphosphate hydrolases"/>
    <property type="match status" value="2"/>
</dbReference>
<dbReference type="GO" id="GO:0003676">
    <property type="term" value="F:nucleic acid binding"/>
    <property type="evidence" value="ECO:0007669"/>
    <property type="project" value="InterPro"/>
</dbReference>
<dbReference type="GO" id="GO:0005524">
    <property type="term" value="F:ATP binding"/>
    <property type="evidence" value="ECO:0007669"/>
    <property type="project" value="UniProtKB-KW"/>
</dbReference>
<keyword evidence="6" id="KW-0347">Helicase</keyword>
<gene>
    <name evidence="6" type="ORF">AL1_07680</name>
</gene>
<dbReference type="Proteomes" id="UP000008794">
    <property type="component" value="Chromosome"/>
</dbReference>
<dbReference type="PROSITE" id="PS51194">
    <property type="entry name" value="HELICASE_CTER"/>
    <property type="match status" value="1"/>
</dbReference>
<dbReference type="RefSeq" id="WP_015546273.1">
    <property type="nucleotide sequence ID" value="NC_021030.1"/>
</dbReference>
<organism evidence="6 7">
    <name type="scientific">Alistipes shahii WAL 8301</name>
    <dbReference type="NCBI Taxonomy" id="717959"/>
    <lineage>
        <taxon>Bacteria</taxon>
        <taxon>Pseudomonadati</taxon>
        <taxon>Bacteroidota</taxon>
        <taxon>Bacteroidia</taxon>
        <taxon>Bacteroidales</taxon>
        <taxon>Rikenellaceae</taxon>
        <taxon>Alistipes</taxon>
    </lineage>
</organism>
<feature type="domain" description="Helicase C-terminal" evidence="5">
    <location>
        <begin position="880"/>
        <end position="1040"/>
    </location>
</feature>
<reference evidence="6 7" key="1">
    <citation type="submission" date="2010-03" db="EMBL/GenBank/DDBJ databases">
        <title>The genome sequence of Alistipes shahii WAL 8301.</title>
        <authorList>
            <consortium name="metaHIT consortium -- http://www.metahit.eu/"/>
            <person name="Pajon A."/>
            <person name="Turner K."/>
            <person name="Parkhill J."/>
        </authorList>
    </citation>
    <scope>NUCLEOTIDE SEQUENCE [LARGE SCALE GENOMIC DNA]</scope>
    <source>
        <strain evidence="6 7">WAL 8301</strain>
    </source>
</reference>
<dbReference type="SMART" id="SM00490">
    <property type="entry name" value="HELICc"/>
    <property type="match status" value="1"/>
</dbReference>
<evidence type="ECO:0000313" key="7">
    <source>
        <dbReference type="Proteomes" id="UP000008794"/>
    </source>
</evidence>
<dbReference type="Pfam" id="PF00270">
    <property type="entry name" value="DEAD"/>
    <property type="match status" value="1"/>
</dbReference>
<evidence type="ECO:0000256" key="1">
    <source>
        <dbReference type="ARBA" id="ARBA00022741"/>
    </source>
</evidence>
<dbReference type="Pfam" id="PF00271">
    <property type="entry name" value="Helicase_C"/>
    <property type="match status" value="1"/>
</dbReference>
<keyword evidence="7" id="KW-1185">Reference proteome</keyword>
<proteinExistence type="predicted"/>
<evidence type="ECO:0000259" key="5">
    <source>
        <dbReference type="PROSITE" id="PS51194"/>
    </source>
</evidence>
<reference evidence="6 7" key="2">
    <citation type="submission" date="2010-03" db="EMBL/GenBank/DDBJ databases">
        <authorList>
            <person name="Pajon A."/>
        </authorList>
    </citation>
    <scope>NUCLEOTIDE SEQUENCE [LARGE SCALE GENOMIC DNA]</scope>
    <source>
        <strain evidence="6 7">WAL 8301</strain>
    </source>
</reference>
<dbReference type="InterPro" id="IPR027417">
    <property type="entry name" value="P-loop_NTPase"/>
</dbReference>
<dbReference type="InterPro" id="IPR011545">
    <property type="entry name" value="DEAD/DEAH_box_helicase_dom"/>
</dbReference>
<evidence type="ECO:0000313" key="6">
    <source>
        <dbReference type="EMBL" id="CBK63338.1"/>
    </source>
</evidence>
<dbReference type="OrthoDB" id="9815222at2"/>
<dbReference type="EMBL" id="FP929032">
    <property type="protein sequence ID" value="CBK63338.1"/>
    <property type="molecule type" value="Genomic_DNA"/>
</dbReference>
<keyword evidence="2" id="KW-0067">ATP-binding</keyword>
<evidence type="ECO:0000256" key="3">
    <source>
        <dbReference type="SAM" id="MobiDB-lite"/>
    </source>
</evidence>
<accession>D4IK76</accession>
<dbReference type="PROSITE" id="PS51192">
    <property type="entry name" value="HELICASE_ATP_BIND_1"/>
    <property type="match status" value="1"/>
</dbReference>
<dbReference type="Gene3D" id="3.40.50.300">
    <property type="entry name" value="P-loop containing nucleotide triphosphate hydrolases"/>
    <property type="match status" value="2"/>
</dbReference>
<dbReference type="PANTHER" id="PTHR47957">
    <property type="entry name" value="ATP-DEPENDENT HELICASE HRQ1"/>
    <property type="match status" value="1"/>
</dbReference>
<dbReference type="KEGG" id="ash:AL1_07680"/>
<dbReference type="SMART" id="SM00487">
    <property type="entry name" value="DEXDc"/>
    <property type="match status" value="1"/>
</dbReference>
<dbReference type="GeneID" id="92757905"/>
<dbReference type="PATRIC" id="fig|717959.3.peg.2328"/>
<keyword evidence="6" id="KW-0378">Hydrolase</keyword>
<name>D4IK76_9BACT</name>
<feature type="domain" description="Helicase ATP-binding" evidence="4">
    <location>
        <begin position="91"/>
        <end position="288"/>
    </location>
</feature>
<dbReference type="GO" id="GO:0036297">
    <property type="term" value="P:interstrand cross-link repair"/>
    <property type="evidence" value="ECO:0007669"/>
    <property type="project" value="TreeGrafter"/>
</dbReference>
<feature type="region of interest" description="Disordered" evidence="3">
    <location>
        <begin position="435"/>
        <end position="468"/>
    </location>
</feature>
<evidence type="ECO:0000256" key="2">
    <source>
        <dbReference type="ARBA" id="ARBA00022840"/>
    </source>
</evidence>
<sequence length="1919" mass="216876">MKFKELYEQACREVVESVASYWQGDDPTRRDDPYLGDFKQTIRKTFCPDDCYPVVQSMFPWEVSTASQQEIDHLVAWTATYKPYAHQFASWKALEQGKSICVTTGTGSGKTECFMLPVIHNAVPGNGVQAIFLYPLNALAEDQKTRFSKYIEVSGRNLHFATYNGNTPENDQDDNYVVPLKHEINTRQAIRETPPEILVTNPTMLEYMLLRDKDRSVLIAARNLRWIVIDETHTFKGAAAAELALLLRRVLLAAGVSPDQVQFVTSSATTGSGNDADLKKFIAGISGKQADQIEIISGKRVCPSNWCVSDHPLLSEARQREIRDILLRPESEYVPLNGLIPEGKTIAEKLGLLDDLCEYCHLPVKVHYFFRTLSEGLSVRLNKIHDGRFELFAQQQDDDADFPLLELVRCPYCGTLLAKASGTIQKQHYEPARKEDHLDIFEMTDDDSDTDDDGDDKNDAVADDDNSTSTNTLYFCPGQEYEVTAGHAFSYNPQRGTLNCSGGDVCPHCHGSFLKGARRGNDQTAPRKPIELKSFRISSQYLSRILAPVFLDQTESQSEPGLPHAGQQFISFIDSRQAAARITLKQSVYVERQWLLNRIFHLLSSQPDQPIGWSEMCDRLEQDPDFNFLLQQFADSPDDYDDQGRILDVVKHRYVLTLMYEQLARRPRVANAPETLGLVWMRYPAIDNGDLTLPDEVVRFNDLILRPQDRINPEDWRILLHMYLDCTVRSRNAVFYLRDRAEGDVNHPWHTISLETCRRFYSQQNTAGEVQEPTFGNNRWTKLLCCLLGSTPSQMAESRKVLVEGVLHAMWTTLQKRNLLALGKIYDNGWKSSQKTQLNLAQVELQLYRKAWLCPVTHRPLPYTFKGYSPYLDENRQPCKVEPLDAEEWIPYDFSCTTVEEVQTWCQAHRHVLNAVSRQTAKYYLKPKIYVSAEHTAQIRRRLLDIYQQEFKKHRINILTCSTTMEMGVDLGDLELVEMNSVPPHPANYKQRAGRSGRKGQYHSAAITLCGSDAVGLRTMQNPCQNLIARPFDIPKVDLNSPQLVKRHIAAFMIRSVGDRGNAPRLNDRIIDFFTPYMFDDDREREIVDSDFNSVGPARGLCLDSDETSFFTLRSQLISGKGLPAQQILSSLVAGTALSEMTVAEAAQITVSMLDHAYLELKDRFEYLKDEYTRKEHSSNQYRARLKATFVALLKTNLAQYLATHQVTPNAAMPVNVVEFSTKSDYKDQDNPSYMLRQALSQYAPGSVVVLGNKCYVSGGLRWSNMYRQQTDFVFITQNNDGQIFLDGTPGVRPFVVNGKTSLNMIRPLAFVNDGSSPTDRNIRESPYYRTEVALVGTETWPRRNNSRWLRVRSAAEDVTSSILFYNVGLGYGFCVCPRCGRAEAEFCAASQNLVDLPDSFMTGTRIAHQSVQSDKACSFNTRHDDRLLRNVVLGDTIQTDYTEIDIHIPGWVPDGTKLRHTLGMLICNELAARTGINRGDIDYLITSFGSLCVYDQAKGGAGYSNRLCMNGLIYEVLDHIRASIQTMTSDMLIDRYTRNNSDKIDLAATRRWLDEEYEMCETLPAAIQALSQRAQISFTLKSDILRALSDGKSVTLYAAADSVGQYDDFLAVNRSLWYKNCTPANTSLCLYGTAKAIDFPTYLILIRCQASASLLQMQAVPYSDVWPVAAIGDDLYVTEDAAAARLDGNWGGDACYRLPGMAAALQSTSLEPGNPNAGNSWKFVIPSRTEIPVRQLCDTVCGIEPECQKAITSFMERHRRQSVRFVYQDEHLKSELGMLLTVQFVKRIVEILQPSDIQLCFEMEKYWDGRTNNARITDNLQDNRTRDGVLQGFCDRVFGQGIDLHINSNSPKALPHWRELKVEAGGECLVFYPNGGIPNGWFLGRNGRYVNAVDGTEGDINISSKDQTIMYDVEIKSL</sequence>
<evidence type="ECO:0000259" key="4">
    <source>
        <dbReference type="PROSITE" id="PS51192"/>
    </source>
</evidence>
<dbReference type="BioCyc" id="ASHA717959:AL1_RS03610-MONOMER"/>
<dbReference type="GO" id="GO:0006289">
    <property type="term" value="P:nucleotide-excision repair"/>
    <property type="evidence" value="ECO:0007669"/>
    <property type="project" value="TreeGrafter"/>
</dbReference>
<feature type="compositionally biased region" description="Acidic residues" evidence="3">
    <location>
        <begin position="442"/>
        <end position="466"/>
    </location>
</feature>
<dbReference type="GO" id="GO:0043138">
    <property type="term" value="F:3'-5' DNA helicase activity"/>
    <property type="evidence" value="ECO:0007669"/>
    <property type="project" value="TreeGrafter"/>
</dbReference>
<dbReference type="HOGENOM" id="CLU_001338_2_0_10"/>
<keyword evidence="1" id="KW-0547">Nucleotide-binding</keyword>
<dbReference type="InterPro" id="IPR001650">
    <property type="entry name" value="Helicase_C-like"/>
</dbReference>